<dbReference type="UniPathway" id="UPA00196"/>
<evidence type="ECO:0000313" key="6">
    <source>
        <dbReference type="EMBL" id="EFX03577.1"/>
    </source>
</evidence>
<evidence type="ECO:0000256" key="2">
    <source>
        <dbReference type="ARBA" id="ARBA00009610"/>
    </source>
</evidence>
<evidence type="ECO:0000256" key="3">
    <source>
        <dbReference type="SAM" id="MobiDB-lite"/>
    </source>
</evidence>
<dbReference type="GO" id="GO:0006506">
    <property type="term" value="P:GPI anchor biosynthetic process"/>
    <property type="evidence" value="ECO:0007669"/>
    <property type="project" value="UniProtKB-UniPathway"/>
</dbReference>
<dbReference type="STRING" id="655863.F0XDE4"/>
<evidence type="ECO:0000256" key="4">
    <source>
        <dbReference type="SAM" id="Phobius"/>
    </source>
</evidence>
<evidence type="ECO:0000313" key="7">
    <source>
        <dbReference type="Proteomes" id="UP000007796"/>
    </source>
</evidence>
<dbReference type="GO" id="GO:0000506">
    <property type="term" value="C:glycosylphosphatidylinositol-N-acetylglucosaminyltransferase (GPI-GnT) complex"/>
    <property type="evidence" value="ECO:0007669"/>
    <property type="project" value="InterPro"/>
</dbReference>
<dbReference type="PANTHER" id="PTHR15231:SF1">
    <property type="entry name" value="PHOSPHATIDYLINOSITOL N-ACETYLGLUCOSAMINYLTRANSFERASE SUBUNIT H"/>
    <property type="match status" value="1"/>
</dbReference>
<name>F0XDE4_GROCL</name>
<feature type="compositionally biased region" description="Basic and acidic residues" evidence="3">
    <location>
        <begin position="274"/>
        <end position="285"/>
    </location>
</feature>
<feature type="transmembrane region" description="Helical" evidence="4">
    <location>
        <begin position="33"/>
        <end position="58"/>
    </location>
</feature>
<accession>F0XDE4</accession>
<proteinExistence type="inferred from homology"/>
<keyword evidence="4" id="KW-1133">Transmembrane helix</keyword>
<dbReference type="EMBL" id="GL629765">
    <property type="protein sequence ID" value="EFX03577.1"/>
    <property type="molecule type" value="Genomic_DNA"/>
</dbReference>
<sequence length="331" mass="34431">MAFSTPHLEIRRPSPTTVEFTVTTQPRRTGWTGWAMCVAVVVLRLLLAAGVAVAVWGWGRSQPCLGGRGGLTTTTTTTTKHSVDALVGLLAAAAASTPAWLLLPLCAVAAWASVARVHTSESLLVLRGLGIQTRSTGATYVGELASALGLAWWTLTSPWALLQAVVAAGGSGGSAGWMNGLTEHAPWAASLGGDDYEPSPAAATRFIPTAKLQDLLVNEAFLGFEVRYYLVAVVGGTAGTMGWCADGSGGGGGADGDGEHYADSAAPSSQNRSKMGDNADRRGGDRAQTADGDDEDHVVVVFPQLLPGLDIVRTVWREARVCLYEPDGQKS</sequence>
<feature type="region of interest" description="Disordered" evidence="3">
    <location>
        <begin position="255"/>
        <end position="292"/>
    </location>
</feature>
<dbReference type="AlphaFoldDB" id="F0XDE4"/>
<dbReference type="Proteomes" id="UP000007796">
    <property type="component" value="Unassembled WGS sequence"/>
</dbReference>
<keyword evidence="4" id="KW-0812">Transmembrane</keyword>
<dbReference type="Pfam" id="PF10181">
    <property type="entry name" value="PIG-H"/>
    <property type="match status" value="1"/>
</dbReference>
<comment type="similarity">
    <text evidence="2">Belongs to the PIGH family.</text>
</comment>
<dbReference type="GeneID" id="25978329"/>
<dbReference type="InParanoid" id="F0XDE4"/>
<protein>
    <recommendedName>
        <fullName evidence="5">Phosphatidylinositol N-acetylglucosaminyltransferase subunit H conserved domain-containing protein</fullName>
    </recommendedName>
</protein>
<keyword evidence="7" id="KW-1185">Reference proteome</keyword>
<dbReference type="eggNOG" id="KOG4551">
    <property type="taxonomic scope" value="Eukaryota"/>
</dbReference>
<keyword evidence="4" id="KW-0472">Membrane</keyword>
<reference evidence="6 7" key="1">
    <citation type="journal article" date="2011" name="Proc. Natl. Acad. Sci. U.S.A.">
        <title>Genome and transcriptome analyses of the mountain pine beetle-fungal symbiont Grosmannia clavigera, a lodgepole pine pathogen.</title>
        <authorList>
            <person name="DiGuistini S."/>
            <person name="Wang Y."/>
            <person name="Liao N.Y."/>
            <person name="Taylor G."/>
            <person name="Tanguay P."/>
            <person name="Feau N."/>
            <person name="Henrissat B."/>
            <person name="Chan S.K."/>
            <person name="Hesse-Orce U."/>
            <person name="Alamouti S.M."/>
            <person name="Tsui C.K.M."/>
            <person name="Docking R.T."/>
            <person name="Levasseur A."/>
            <person name="Haridas S."/>
            <person name="Robertson G."/>
            <person name="Birol I."/>
            <person name="Holt R.A."/>
            <person name="Marra M.A."/>
            <person name="Hamelin R.C."/>
            <person name="Hirst M."/>
            <person name="Jones S.J.M."/>
            <person name="Bohlmann J."/>
            <person name="Breuil C."/>
        </authorList>
    </citation>
    <scope>NUCLEOTIDE SEQUENCE [LARGE SCALE GENOMIC DNA]</scope>
    <source>
        <strain evidence="7">kw1407 / UAMH 11150</strain>
    </source>
</reference>
<dbReference type="InterPro" id="IPR044215">
    <property type="entry name" value="PIG-H"/>
</dbReference>
<evidence type="ECO:0000259" key="5">
    <source>
        <dbReference type="Pfam" id="PF10181"/>
    </source>
</evidence>
<comment type="pathway">
    <text evidence="1">Glycolipid biosynthesis; glycosylphosphatidylinositol-anchor biosynthesis.</text>
</comment>
<gene>
    <name evidence="6" type="ORF">CMQ_505</name>
</gene>
<dbReference type="HOGENOM" id="CLU_054079_0_0_1"/>
<feature type="domain" description="Phosphatidylinositol N-acetylglucosaminyltransferase subunit H conserved" evidence="5">
    <location>
        <begin position="203"/>
        <end position="237"/>
    </location>
</feature>
<evidence type="ECO:0000256" key="1">
    <source>
        <dbReference type="ARBA" id="ARBA00004687"/>
    </source>
</evidence>
<dbReference type="InterPro" id="IPR019328">
    <property type="entry name" value="PIGH-H_dom"/>
</dbReference>
<dbReference type="OrthoDB" id="6256716at2759"/>
<dbReference type="RefSeq" id="XP_014173059.1">
    <property type="nucleotide sequence ID" value="XM_014317584.1"/>
</dbReference>
<organism evidence="7">
    <name type="scientific">Grosmannia clavigera (strain kw1407 / UAMH 11150)</name>
    <name type="common">Blue stain fungus</name>
    <name type="synonym">Graphiocladiella clavigera</name>
    <dbReference type="NCBI Taxonomy" id="655863"/>
    <lineage>
        <taxon>Eukaryota</taxon>
        <taxon>Fungi</taxon>
        <taxon>Dikarya</taxon>
        <taxon>Ascomycota</taxon>
        <taxon>Pezizomycotina</taxon>
        <taxon>Sordariomycetes</taxon>
        <taxon>Sordariomycetidae</taxon>
        <taxon>Ophiostomatales</taxon>
        <taxon>Ophiostomataceae</taxon>
        <taxon>Leptographium</taxon>
    </lineage>
</organism>
<dbReference type="PANTHER" id="PTHR15231">
    <property type="entry name" value="PHOSPHATIDYLINOSITOL N-ACETYLGLUCOSAMINYLTRANSFERASE SUBUNIT H"/>
    <property type="match status" value="1"/>
</dbReference>